<dbReference type="STRING" id="79923.A0A3R7D7A2"/>
<dbReference type="InParanoid" id="A0A3R7D7A2"/>
<dbReference type="PROSITE" id="PS50088">
    <property type="entry name" value="ANK_REPEAT"/>
    <property type="match status" value="1"/>
</dbReference>
<organism evidence="1 2">
    <name type="scientific">Clonorchis sinensis</name>
    <name type="common">Chinese liver fluke</name>
    <dbReference type="NCBI Taxonomy" id="79923"/>
    <lineage>
        <taxon>Eukaryota</taxon>
        <taxon>Metazoa</taxon>
        <taxon>Spiralia</taxon>
        <taxon>Lophotrochozoa</taxon>
        <taxon>Platyhelminthes</taxon>
        <taxon>Trematoda</taxon>
        <taxon>Digenea</taxon>
        <taxon>Opisthorchiida</taxon>
        <taxon>Opisthorchiata</taxon>
        <taxon>Opisthorchiidae</taxon>
        <taxon>Clonorchis</taxon>
    </lineage>
</organism>
<protein>
    <submittedName>
        <fullName evidence="1">Ankyrin repeat domain-containing protein 16</fullName>
    </submittedName>
</protein>
<dbReference type="Gene3D" id="1.25.40.20">
    <property type="entry name" value="Ankyrin repeat-containing domain"/>
    <property type="match status" value="3"/>
</dbReference>
<dbReference type="Pfam" id="PF13606">
    <property type="entry name" value="Ank_3"/>
    <property type="match status" value="1"/>
</dbReference>
<dbReference type="OrthoDB" id="4772757at2759"/>
<keyword evidence="2" id="KW-1185">Reference proteome</keyword>
<name>A0A3R7D7A2_CLOSI</name>
<accession>A0A3R7D7A2</accession>
<evidence type="ECO:0000313" key="1">
    <source>
        <dbReference type="EMBL" id="KAG5444866.1"/>
    </source>
</evidence>
<reference evidence="1 2" key="2">
    <citation type="journal article" date="2021" name="Genomics">
        <title>High-quality reference genome for Clonorchis sinensis.</title>
        <authorList>
            <person name="Young N.D."/>
            <person name="Stroehlein A.J."/>
            <person name="Kinkar L."/>
            <person name="Wang T."/>
            <person name="Sohn W.M."/>
            <person name="Chang B.C.H."/>
            <person name="Kaur P."/>
            <person name="Weisz D."/>
            <person name="Dudchenko O."/>
            <person name="Aiden E.L."/>
            <person name="Korhonen P.K."/>
            <person name="Gasser R.B."/>
        </authorList>
    </citation>
    <scope>NUCLEOTIDE SEQUENCE [LARGE SCALE GENOMIC DNA]</scope>
    <source>
        <strain evidence="1">Cs-k2</strain>
    </source>
</reference>
<dbReference type="PROSITE" id="PS50297">
    <property type="entry name" value="ANK_REP_REGION"/>
    <property type="match status" value="1"/>
</dbReference>
<dbReference type="InterPro" id="IPR002110">
    <property type="entry name" value="Ankyrin_rpt"/>
</dbReference>
<dbReference type="AlphaFoldDB" id="A0A3R7D7A2"/>
<dbReference type="PANTHER" id="PTHR24121">
    <property type="entry name" value="NO MECHANORECEPTOR POTENTIAL C, ISOFORM D-RELATED"/>
    <property type="match status" value="1"/>
</dbReference>
<proteinExistence type="predicted"/>
<reference evidence="1 2" key="1">
    <citation type="journal article" date="2018" name="Biotechnol. Adv.">
        <title>Improved genomic resources and new bioinformatic workflow for the carcinogenic parasite Clonorchis sinensis: Biotechnological implications.</title>
        <authorList>
            <person name="Wang D."/>
            <person name="Korhonen P.K."/>
            <person name="Gasser R.B."/>
            <person name="Young N.D."/>
        </authorList>
    </citation>
    <scope>NUCLEOTIDE SEQUENCE [LARGE SCALE GENOMIC DNA]</scope>
    <source>
        <strain evidence="1">Cs-k2</strain>
    </source>
</reference>
<dbReference type="EMBL" id="NIRI02000056">
    <property type="protein sequence ID" value="KAG5444866.1"/>
    <property type="molecule type" value="Genomic_DNA"/>
</dbReference>
<comment type="caution">
    <text evidence="1">The sequence shown here is derived from an EMBL/GenBank/DDBJ whole genome shotgun (WGS) entry which is preliminary data.</text>
</comment>
<dbReference type="Proteomes" id="UP000286415">
    <property type="component" value="Unassembled WGS sequence"/>
</dbReference>
<evidence type="ECO:0000313" key="2">
    <source>
        <dbReference type="Proteomes" id="UP000286415"/>
    </source>
</evidence>
<dbReference type="SMART" id="SM00248">
    <property type="entry name" value="ANK"/>
    <property type="match status" value="7"/>
</dbReference>
<dbReference type="SUPFAM" id="SSF48403">
    <property type="entry name" value="Ankyrin repeat"/>
    <property type="match status" value="1"/>
</dbReference>
<sequence>MSELFAPPSVSDFTIKFVQSKQLFVAVESDDKDEFLKLYSELPPWSRPHVWQLRKSDRGDTLVHIGARLGLSWLVGLAVTENADVVLRSHHNKQPLHDAAQTGAAECVKILLCSNRVPVDPLKRADWTPLMLACAASANKLDQQTVISTPSLHRFTDCVELLLQHGADPSFTNKDGWNCLHVAVRAVSPSIVSRLLKHSPDTVFTRTSNGRTVLHCLACCQTPSPTDVRTVAQLILERAPSLRLLPDNCGTLPVFDALRRGLLCLVDVLLQIDTVKQLTARDSLGQQATHMCSETGQLECLELVINHLGPRSLASPVPSDSSSGLAGAHPLHLACRSGQHRIVSYLIDRWKRTQNSLCSVTDWLLPLDCMGRSPFHYAAFGTAGCGAVHRENRLLCIKLICDTFLHHCSNDEQSFHFFRSILITMLEIQSLDPEFRHLFQKCLECSEIMTNKSSVYGDS</sequence>
<dbReference type="PANTHER" id="PTHR24121:SF23">
    <property type="entry name" value="NO MECHANORECEPTOR POTENTIAL C, ISOFORM H"/>
    <property type="match status" value="1"/>
</dbReference>
<dbReference type="Pfam" id="PF12796">
    <property type="entry name" value="Ank_2"/>
    <property type="match status" value="2"/>
</dbReference>
<dbReference type="InterPro" id="IPR036770">
    <property type="entry name" value="Ankyrin_rpt-contain_sf"/>
</dbReference>
<gene>
    <name evidence="1" type="ORF">CSKR_106150</name>
</gene>